<keyword evidence="2" id="KW-0233">DNA recombination</keyword>
<dbReference type="InterPro" id="IPR050090">
    <property type="entry name" value="Tyrosine_recombinase_XerCD"/>
</dbReference>
<dbReference type="PROSITE" id="PS51898">
    <property type="entry name" value="TYR_RECOMBINASE"/>
    <property type="match status" value="1"/>
</dbReference>
<dbReference type="InterPro" id="IPR010998">
    <property type="entry name" value="Integrase_recombinase_N"/>
</dbReference>
<keyword evidence="1" id="KW-0238">DNA-binding</keyword>
<dbReference type="GO" id="GO:0006310">
    <property type="term" value="P:DNA recombination"/>
    <property type="evidence" value="ECO:0007669"/>
    <property type="project" value="UniProtKB-KW"/>
</dbReference>
<reference evidence="5 6" key="2">
    <citation type="journal article" date="2017" name="Int. J. Syst. Evol. Microbiol.">
        <title>Mycobacterium stephanolepidis sp. nov., a rapidly growing species related to Mycobacterium chelonae, isolated from marine teleost fish, Stephanolepis cirrhifer.</title>
        <authorList>
            <person name="Fukano H."/>
            <person name="Wada S."/>
            <person name="Kurata O."/>
            <person name="Katayama K."/>
            <person name="Fujiwara N."/>
            <person name="Hoshino Y."/>
        </authorList>
    </citation>
    <scope>NUCLEOTIDE SEQUENCE [LARGE SCALE GENOMIC DNA]</scope>
    <source>
        <strain evidence="5 6">NJB0901</strain>
    </source>
</reference>
<accession>A0A1Z4F0R7</accession>
<evidence type="ECO:0000313" key="6">
    <source>
        <dbReference type="Proteomes" id="UP000217954"/>
    </source>
</evidence>
<sequence length="440" mass="48558">MRGRPPRPIGVPGDVDLAEVRPGVWRAKLRVRDASGKRRQIMRVSPPRTDSRGRPVPDRDGARARDAVLGAASDLSVSVLDAELSTETTIRALYYDHYRPYLVDQGRAPATLDRYDFEAKGFDSAFGHRRLMEAPTPVMEKFLTTVAETRGAGAAKSSRTVLSGMYNYAIRMSNGAIMVNPLREVKLARRKGGKRGGARQLNVDEVRDILIAIRTSDLQCPRILAKAEREKGIESYTPPTVAEFCADADIVDWIVMLIATSHRRSQSLATTWPELDLKAGVMRPTRKLIRVKGRGLVLVPIEDDTKGSDNEIALPQFAIDALKIRKRRLAERRLVDPRPAPTGCEDLVFPSENWTPRDPNNVAAQWRRVRSALGLPVSITAHSFRKAVATILDDAGLSARIAADVLGHADPSMTQRFYMARGRAHSEAATALHQAIAGEP</sequence>
<gene>
    <name evidence="5" type="ORF">MSTE_03499</name>
</gene>
<dbReference type="Gene3D" id="1.10.443.10">
    <property type="entry name" value="Intergrase catalytic core"/>
    <property type="match status" value="1"/>
</dbReference>
<dbReference type="PANTHER" id="PTHR30349">
    <property type="entry name" value="PHAGE INTEGRASE-RELATED"/>
    <property type="match status" value="1"/>
</dbReference>
<evidence type="ECO:0000256" key="1">
    <source>
        <dbReference type="ARBA" id="ARBA00023125"/>
    </source>
</evidence>
<dbReference type="EMBL" id="AP018165">
    <property type="protein sequence ID" value="BAX98800.1"/>
    <property type="molecule type" value="Genomic_DNA"/>
</dbReference>
<dbReference type="Pfam" id="PF00589">
    <property type="entry name" value="Phage_integrase"/>
    <property type="match status" value="1"/>
</dbReference>
<dbReference type="Proteomes" id="UP000217954">
    <property type="component" value="Chromosome"/>
</dbReference>
<dbReference type="Gene3D" id="1.10.150.130">
    <property type="match status" value="1"/>
</dbReference>
<dbReference type="SUPFAM" id="SSF56349">
    <property type="entry name" value="DNA breaking-rejoining enzymes"/>
    <property type="match status" value="1"/>
</dbReference>
<dbReference type="InterPro" id="IPR013762">
    <property type="entry name" value="Integrase-like_cat_sf"/>
</dbReference>
<evidence type="ECO:0000313" key="5">
    <source>
        <dbReference type="EMBL" id="BAX98800.1"/>
    </source>
</evidence>
<dbReference type="AlphaFoldDB" id="A0A1Z4F0R7"/>
<feature type="region of interest" description="Disordered" evidence="3">
    <location>
        <begin position="36"/>
        <end position="61"/>
    </location>
</feature>
<evidence type="ECO:0000256" key="3">
    <source>
        <dbReference type="SAM" id="MobiDB-lite"/>
    </source>
</evidence>
<dbReference type="PANTHER" id="PTHR30349:SF84">
    <property type="entry name" value="PHAGE-RELATED INTEGRASE"/>
    <property type="match status" value="1"/>
</dbReference>
<proteinExistence type="predicted"/>
<dbReference type="KEGG" id="mste:MSTE_03499"/>
<dbReference type="InterPro" id="IPR011010">
    <property type="entry name" value="DNA_brk_join_enz"/>
</dbReference>
<name>A0A1Z4F0R7_9MYCO</name>
<dbReference type="InterPro" id="IPR002104">
    <property type="entry name" value="Integrase_catalytic"/>
</dbReference>
<keyword evidence="6" id="KW-1185">Reference proteome</keyword>
<feature type="compositionally biased region" description="Basic and acidic residues" evidence="3">
    <location>
        <begin position="49"/>
        <end position="61"/>
    </location>
</feature>
<evidence type="ECO:0000256" key="2">
    <source>
        <dbReference type="ARBA" id="ARBA00023172"/>
    </source>
</evidence>
<dbReference type="GO" id="GO:0015074">
    <property type="term" value="P:DNA integration"/>
    <property type="evidence" value="ECO:0007669"/>
    <property type="project" value="InterPro"/>
</dbReference>
<dbReference type="GO" id="GO:0003677">
    <property type="term" value="F:DNA binding"/>
    <property type="evidence" value="ECO:0007669"/>
    <property type="project" value="UniProtKB-KW"/>
</dbReference>
<protein>
    <submittedName>
        <fullName evidence="5">Phage integrase</fullName>
    </submittedName>
</protein>
<reference evidence="6" key="1">
    <citation type="journal article" date="2017" name="Genome Announc.">
        <title>Complete Genome Sequence of Mycobacterium stephanolepidis.</title>
        <authorList>
            <person name="Fukano H."/>
            <person name="Yoshida M."/>
            <person name="Katayama Y."/>
            <person name="Omatsu T."/>
            <person name="Mizutani T."/>
            <person name="Kurata O."/>
            <person name="Wada S."/>
            <person name="Hoshino Y."/>
        </authorList>
    </citation>
    <scope>NUCLEOTIDE SEQUENCE [LARGE SCALE GENOMIC DNA]</scope>
    <source>
        <strain evidence="6">NJB0901</strain>
    </source>
</reference>
<organism evidence="5 6">
    <name type="scientific">[Mycobacterium] stephanolepidis</name>
    <dbReference type="NCBI Taxonomy" id="1520670"/>
    <lineage>
        <taxon>Bacteria</taxon>
        <taxon>Bacillati</taxon>
        <taxon>Actinomycetota</taxon>
        <taxon>Actinomycetes</taxon>
        <taxon>Mycobacteriales</taxon>
        <taxon>Mycobacteriaceae</taxon>
        <taxon>Mycobacteroides</taxon>
    </lineage>
</organism>
<evidence type="ECO:0000259" key="4">
    <source>
        <dbReference type="PROSITE" id="PS51898"/>
    </source>
</evidence>
<feature type="domain" description="Tyr recombinase" evidence="4">
    <location>
        <begin position="209"/>
        <end position="431"/>
    </location>
</feature>